<evidence type="ECO:0000313" key="5">
    <source>
        <dbReference type="EMBL" id="MCB8881341.1"/>
    </source>
</evidence>
<dbReference type="InterPro" id="IPR036291">
    <property type="entry name" value="NAD(P)-bd_dom_sf"/>
</dbReference>
<dbReference type="FunFam" id="3.40.50.720:FF:000173">
    <property type="entry name" value="3-oxoacyl-[acyl-carrier protein] reductase"/>
    <property type="match status" value="1"/>
</dbReference>
<dbReference type="InterPro" id="IPR020904">
    <property type="entry name" value="Sc_DH/Rdtase_CS"/>
</dbReference>
<dbReference type="PANTHER" id="PTHR42879">
    <property type="entry name" value="3-OXOACYL-(ACYL-CARRIER-PROTEIN) REDUCTASE"/>
    <property type="match status" value="1"/>
</dbReference>
<evidence type="ECO:0000256" key="3">
    <source>
        <dbReference type="RuleBase" id="RU000363"/>
    </source>
</evidence>
<dbReference type="EMBL" id="JAESVA010000004">
    <property type="protein sequence ID" value="MCB8881341.1"/>
    <property type="molecule type" value="Genomic_DNA"/>
</dbReference>
<dbReference type="PRINTS" id="PR00081">
    <property type="entry name" value="GDHRDH"/>
</dbReference>
<dbReference type="InterPro" id="IPR057326">
    <property type="entry name" value="KR_dom"/>
</dbReference>
<comment type="similarity">
    <text evidence="1 3">Belongs to the short-chain dehydrogenases/reductases (SDR) family.</text>
</comment>
<dbReference type="InterPro" id="IPR002347">
    <property type="entry name" value="SDR_fam"/>
</dbReference>
<dbReference type="GO" id="GO:0032787">
    <property type="term" value="P:monocarboxylic acid metabolic process"/>
    <property type="evidence" value="ECO:0007669"/>
    <property type="project" value="UniProtKB-ARBA"/>
</dbReference>
<feature type="domain" description="Ketoreductase" evidence="4">
    <location>
        <begin position="9"/>
        <end position="189"/>
    </location>
</feature>
<comment type="caution">
    <text evidence="5">The sequence shown here is derived from an EMBL/GenBank/DDBJ whole genome shotgun (WGS) entry which is preliminary data.</text>
</comment>
<name>A0A964E4D0_9PROT</name>
<organism evidence="5 6">
    <name type="scientific">Acidisoma cellulosilyticum</name>
    <dbReference type="NCBI Taxonomy" id="2802395"/>
    <lineage>
        <taxon>Bacteria</taxon>
        <taxon>Pseudomonadati</taxon>
        <taxon>Pseudomonadota</taxon>
        <taxon>Alphaproteobacteria</taxon>
        <taxon>Acetobacterales</taxon>
        <taxon>Acidocellaceae</taxon>
        <taxon>Acidisoma</taxon>
    </lineage>
</organism>
<keyword evidence="6" id="KW-1185">Reference proteome</keyword>
<evidence type="ECO:0000256" key="2">
    <source>
        <dbReference type="ARBA" id="ARBA00023002"/>
    </source>
</evidence>
<dbReference type="GO" id="GO:0016491">
    <property type="term" value="F:oxidoreductase activity"/>
    <property type="evidence" value="ECO:0007669"/>
    <property type="project" value="UniProtKB-KW"/>
</dbReference>
<dbReference type="RefSeq" id="WP_227308012.1">
    <property type="nucleotide sequence ID" value="NZ_JAESVA010000004.1"/>
</dbReference>
<dbReference type="Pfam" id="PF00106">
    <property type="entry name" value="adh_short"/>
    <property type="match status" value="1"/>
</dbReference>
<evidence type="ECO:0000256" key="1">
    <source>
        <dbReference type="ARBA" id="ARBA00006484"/>
    </source>
</evidence>
<dbReference type="PANTHER" id="PTHR42879:SF2">
    <property type="entry name" value="3-OXOACYL-[ACYL-CARRIER-PROTEIN] REDUCTASE FABG"/>
    <property type="match status" value="1"/>
</dbReference>
<accession>A0A964E4D0</accession>
<evidence type="ECO:0000313" key="6">
    <source>
        <dbReference type="Proteomes" id="UP000721844"/>
    </source>
</evidence>
<reference evidence="5 6" key="1">
    <citation type="journal article" date="2021" name="Microorganisms">
        <title>Acidisoma silvae sp. nov. and Acidisomacellulosilytica sp. nov., Two Acidophilic Bacteria Isolated from Decaying Wood, Hydrolyzing Cellulose and Producing Poly-3-hydroxybutyrate.</title>
        <authorList>
            <person name="Mieszkin S."/>
            <person name="Pouder E."/>
            <person name="Uroz S."/>
            <person name="Simon-Colin C."/>
            <person name="Alain K."/>
        </authorList>
    </citation>
    <scope>NUCLEOTIDE SEQUENCE [LARGE SCALE GENOMIC DNA]</scope>
    <source>
        <strain evidence="5 6">HW T5.17</strain>
    </source>
</reference>
<proteinExistence type="inferred from homology"/>
<dbReference type="PROSITE" id="PS00061">
    <property type="entry name" value="ADH_SHORT"/>
    <property type="match status" value="1"/>
</dbReference>
<dbReference type="Proteomes" id="UP000721844">
    <property type="component" value="Unassembled WGS sequence"/>
</dbReference>
<dbReference type="PRINTS" id="PR00080">
    <property type="entry name" value="SDRFAMILY"/>
</dbReference>
<protein>
    <submittedName>
        <fullName evidence="5">SDR family NAD(P)-dependent oxidoreductase</fullName>
    </submittedName>
</protein>
<dbReference type="SUPFAM" id="SSF51735">
    <property type="entry name" value="NAD(P)-binding Rossmann-fold domains"/>
    <property type="match status" value="1"/>
</dbReference>
<evidence type="ECO:0000259" key="4">
    <source>
        <dbReference type="SMART" id="SM00822"/>
    </source>
</evidence>
<dbReference type="InterPro" id="IPR050259">
    <property type="entry name" value="SDR"/>
</dbReference>
<sequence>METFSLAGRTAFVTGGNSGIGRAIVELFVANGAQVGIGHFQSAEQASELVASLKAKGGNVATTDCDVSSPESVAAAKAWCDDQLGAVDILVNCAGIGGDKSFIDLTLADWNRMIGVHLTGTFLITHAFFEDMVKRGYGRIILTSSQLAYKGAPGLAHYCAAKAGIVGFTRALSYEGAPHNVMVNAIAPGPVETAVLASLSDQWRAMKIAQLPVGRFGQVEEIAPTALLLASEIGGRNFCGQNLSPNGGDVMV</sequence>
<dbReference type="SMART" id="SM00822">
    <property type="entry name" value="PKS_KR"/>
    <property type="match status" value="1"/>
</dbReference>
<keyword evidence="2" id="KW-0560">Oxidoreductase</keyword>
<dbReference type="AlphaFoldDB" id="A0A964E4D0"/>
<dbReference type="Gene3D" id="3.40.50.720">
    <property type="entry name" value="NAD(P)-binding Rossmann-like Domain"/>
    <property type="match status" value="1"/>
</dbReference>
<gene>
    <name evidence="5" type="ORF">ACELLULO517_13920</name>
</gene>